<protein>
    <submittedName>
        <fullName evidence="1">Uncharacterized protein</fullName>
    </submittedName>
</protein>
<sequence length="224" mass="23984">MPKVRIIFSKIYKGEQHRNLTRKEEVVSDGVAFAVNKPARPPKTSLSSSTSAPTTSPSSSTSVPFCSHCLRTSHDIQACFHIVGYLDWWPKNAAIGVGRRGALSGRCGGRGTFLAGRAGNSSRNRGDYSQAEQMQATRSNNWCRRRGMPSCTRTCSPASPGPCTGPAPSNPTTGLVPSAFSRSPASSSPSRGPTTLHSNSRDMRPNSNSIISTTYRPNCFTSST</sequence>
<evidence type="ECO:0000313" key="2">
    <source>
        <dbReference type="Proteomes" id="UP001060085"/>
    </source>
</evidence>
<reference evidence="2" key="1">
    <citation type="journal article" date="2023" name="Nat. Plants">
        <title>Single-cell RNA sequencing provides a high-resolution roadmap for understanding the multicellular compartmentation of specialized metabolism.</title>
        <authorList>
            <person name="Sun S."/>
            <person name="Shen X."/>
            <person name="Li Y."/>
            <person name="Li Y."/>
            <person name="Wang S."/>
            <person name="Li R."/>
            <person name="Zhang H."/>
            <person name="Shen G."/>
            <person name="Guo B."/>
            <person name="Wei J."/>
            <person name="Xu J."/>
            <person name="St-Pierre B."/>
            <person name="Chen S."/>
            <person name="Sun C."/>
        </authorList>
    </citation>
    <scope>NUCLEOTIDE SEQUENCE [LARGE SCALE GENOMIC DNA]</scope>
</reference>
<proteinExistence type="predicted"/>
<accession>A0ACC0B268</accession>
<organism evidence="1 2">
    <name type="scientific">Catharanthus roseus</name>
    <name type="common">Madagascar periwinkle</name>
    <name type="synonym">Vinca rosea</name>
    <dbReference type="NCBI Taxonomy" id="4058"/>
    <lineage>
        <taxon>Eukaryota</taxon>
        <taxon>Viridiplantae</taxon>
        <taxon>Streptophyta</taxon>
        <taxon>Embryophyta</taxon>
        <taxon>Tracheophyta</taxon>
        <taxon>Spermatophyta</taxon>
        <taxon>Magnoliopsida</taxon>
        <taxon>eudicotyledons</taxon>
        <taxon>Gunneridae</taxon>
        <taxon>Pentapetalae</taxon>
        <taxon>asterids</taxon>
        <taxon>lamiids</taxon>
        <taxon>Gentianales</taxon>
        <taxon>Apocynaceae</taxon>
        <taxon>Rauvolfioideae</taxon>
        <taxon>Vinceae</taxon>
        <taxon>Catharanthinae</taxon>
        <taxon>Catharanthus</taxon>
    </lineage>
</organism>
<dbReference type="EMBL" id="CM044704">
    <property type="protein sequence ID" value="KAI5666747.1"/>
    <property type="molecule type" value="Genomic_DNA"/>
</dbReference>
<keyword evidence="2" id="KW-1185">Reference proteome</keyword>
<evidence type="ECO:0000313" key="1">
    <source>
        <dbReference type="EMBL" id="KAI5666747.1"/>
    </source>
</evidence>
<name>A0ACC0B268_CATRO</name>
<gene>
    <name evidence="1" type="ORF">M9H77_16600</name>
</gene>
<comment type="caution">
    <text evidence="1">The sequence shown here is derived from an EMBL/GenBank/DDBJ whole genome shotgun (WGS) entry which is preliminary data.</text>
</comment>
<dbReference type="Proteomes" id="UP001060085">
    <property type="component" value="Linkage Group LG04"/>
</dbReference>